<feature type="binding site" evidence="19">
    <location>
        <position position="368"/>
    </location>
    <ligand>
        <name>GTP</name>
        <dbReference type="ChEBI" id="CHEBI:37565"/>
    </ligand>
</feature>
<dbReference type="STRING" id="526729.SAMN04324258_2820"/>
<evidence type="ECO:0000256" key="12">
    <source>
        <dbReference type="ARBA" id="ARBA00022842"/>
    </source>
</evidence>
<evidence type="ECO:0000256" key="9">
    <source>
        <dbReference type="ARBA" id="ARBA00022741"/>
    </source>
</evidence>
<evidence type="ECO:0000256" key="5">
    <source>
        <dbReference type="ARBA" id="ARBA00004904"/>
    </source>
</evidence>
<dbReference type="EMBL" id="FUZQ01000005">
    <property type="protein sequence ID" value="SKC70806.1"/>
    <property type="molecule type" value="Genomic_DNA"/>
</dbReference>
<keyword evidence="13 19" id="KW-0342">GTP-binding</keyword>
<dbReference type="GO" id="GO:0000287">
    <property type="term" value="F:magnesium ion binding"/>
    <property type="evidence" value="ECO:0007669"/>
    <property type="project" value="UniProtKB-UniRule"/>
</dbReference>
<dbReference type="Gene3D" id="3.90.870.10">
    <property type="entry name" value="DHBP synthase"/>
    <property type="match status" value="1"/>
</dbReference>
<dbReference type="PANTHER" id="PTHR21327:SF18">
    <property type="entry name" value="3,4-DIHYDROXY-2-BUTANONE 4-PHOSPHATE SYNTHASE"/>
    <property type="match status" value="1"/>
</dbReference>
<evidence type="ECO:0000256" key="6">
    <source>
        <dbReference type="ARBA" id="ARBA00005520"/>
    </source>
</evidence>
<feature type="region of interest" description="GTP cyclohydrolase II" evidence="19">
    <location>
        <begin position="212"/>
        <end position="451"/>
    </location>
</feature>
<keyword evidence="14 19" id="KW-0464">Manganese</keyword>
<dbReference type="GO" id="GO:0005829">
    <property type="term" value="C:cytosol"/>
    <property type="evidence" value="ECO:0007669"/>
    <property type="project" value="TreeGrafter"/>
</dbReference>
<dbReference type="CDD" id="cd00641">
    <property type="entry name" value="GTP_cyclohydro2"/>
    <property type="match status" value="1"/>
</dbReference>
<protein>
    <recommendedName>
        <fullName evidence="19">Riboflavin biosynthesis protein RibBA</fullName>
    </recommendedName>
    <domain>
        <recommendedName>
            <fullName evidence="19">3,4-dihydroxy-2-butanone 4-phosphate synthase</fullName>
            <shortName evidence="19">DHBP synthase</shortName>
            <ecNumber evidence="19">4.1.99.12</ecNumber>
        </recommendedName>
    </domain>
    <domain>
        <recommendedName>
            <fullName evidence="19">GTP cyclohydrolase-2</fullName>
            <ecNumber evidence="19">3.5.4.25</ecNumber>
        </recommendedName>
        <alternativeName>
            <fullName evidence="19">GTP cyclohydrolase II</fullName>
        </alternativeName>
    </domain>
</protein>
<comment type="cofactor">
    <cofactor evidence="19">
        <name>Mg(2+)</name>
        <dbReference type="ChEBI" id="CHEBI:18420"/>
    </cofactor>
    <cofactor evidence="19">
        <name>Mn(2+)</name>
        <dbReference type="ChEBI" id="CHEBI:29035"/>
    </cofactor>
    <text evidence="19">Binds 2 divalent metal cations per subunit. Magnesium or manganese.</text>
</comment>
<gene>
    <name evidence="19" type="primary">ribBA</name>
    <name evidence="22" type="ORF">SAMN04324258_2820</name>
</gene>
<evidence type="ECO:0000256" key="10">
    <source>
        <dbReference type="ARBA" id="ARBA00022801"/>
    </source>
</evidence>
<dbReference type="GO" id="GO:0030145">
    <property type="term" value="F:manganese ion binding"/>
    <property type="evidence" value="ECO:0007669"/>
    <property type="project" value="UniProtKB-UniRule"/>
</dbReference>
<feature type="binding site" evidence="19">
    <location>
        <begin position="37"/>
        <end position="38"/>
    </location>
    <ligand>
        <name>D-ribulose 5-phosphate</name>
        <dbReference type="ChEBI" id="CHEBI:58121"/>
    </ligand>
</feature>
<evidence type="ECO:0000256" key="1">
    <source>
        <dbReference type="ARBA" id="ARBA00000141"/>
    </source>
</evidence>
<comment type="catalytic activity">
    <reaction evidence="1 19">
        <text>D-ribulose 5-phosphate = (2S)-2-hydroxy-3-oxobutyl phosphate + formate + H(+)</text>
        <dbReference type="Rhea" id="RHEA:18457"/>
        <dbReference type="ChEBI" id="CHEBI:15378"/>
        <dbReference type="ChEBI" id="CHEBI:15740"/>
        <dbReference type="ChEBI" id="CHEBI:58121"/>
        <dbReference type="ChEBI" id="CHEBI:58830"/>
        <dbReference type="EC" id="4.1.99.12"/>
    </reaction>
</comment>
<feature type="binding site" evidence="19">
    <location>
        <position position="174"/>
    </location>
    <ligand>
        <name>D-ribulose 5-phosphate</name>
        <dbReference type="ChEBI" id="CHEBI:58121"/>
    </ligand>
</feature>
<evidence type="ECO:0000256" key="11">
    <source>
        <dbReference type="ARBA" id="ARBA00022833"/>
    </source>
</evidence>
<evidence type="ECO:0000256" key="14">
    <source>
        <dbReference type="ARBA" id="ARBA00023211"/>
    </source>
</evidence>
<evidence type="ECO:0000256" key="2">
    <source>
        <dbReference type="ARBA" id="ARBA00001936"/>
    </source>
</evidence>
<dbReference type="GO" id="GO:0009231">
    <property type="term" value="P:riboflavin biosynthetic process"/>
    <property type="evidence" value="ECO:0007669"/>
    <property type="project" value="UniProtKB-UniRule"/>
</dbReference>
<feature type="binding site" evidence="19">
    <location>
        <position position="272"/>
    </location>
    <ligand>
        <name>Zn(2+)</name>
        <dbReference type="ChEBI" id="CHEBI:29105"/>
        <note>catalytic</note>
    </ligand>
</feature>
<dbReference type="GO" id="GO:0008270">
    <property type="term" value="F:zinc ion binding"/>
    <property type="evidence" value="ECO:0007669"/>
    <property type="project" value="UniProtKB-UniRule"/>
</dbReference>
<dbReference type="NCBIfam" id="TIGR00506">
    <property type="entry name" value="ribB"/>
    <property type="match status" value="1"/>
</dbReference>
<feature type="binding site" evidence="19">
    <location>
        <begin position="267"/>
        <end position="271"/>
    </location>
    <ligand>
        <name>GTP</name>
        <dbReference type="ChEBI" id="CHEBI:37565"/>
    </ligand>
</feature>
<keyword evidence="7 19" id="KW-0686">Riboflavin biosynthesis</keyword>
<dbReference type="SUPFAM" id="SSF55821">
    <property type="entry name" value="YrdC/RibB"/>
    <property type="match status" value="1"/>
</dbReference>
<evidence type="ECO:0000256" key="18">
    <source>
        <dbReference type="ARBA" id="ARBA00049295"/>
    </source>
</evidence>
<dbReference type="InterPro" id="IPR032677">
    <property type="entry name" value="GTP_cyclohydro_II"/>
</dbReference>
<feature type="binding site" evidence="19">
    <location>
        <position position="153"/>
    </location>
    <ligand>
        <name>Mg(2+)</name>
        <dbReference type="ChEBI" id="CHEBI:18420"/>
        <label>2</label>
    </ligand>
</feature>
<keyword evidence="16 19" id="KW-0511">Multifunctional enzyme</keyword>
<dbReference type="Pfam" id="PF00925">
    <property type="entry name" value="GTP_cyclohydro2"/>
    <property type="match status" value="1"/>
</dbReference>
<evidence type="ECO:0000256" key="7">
    <source>
        <dbReference type="ARBA" id="ARBA00022619"/>
    </source>
</evidence>
<feature type="binding site" evidence="19">
    <location>
        <position position="288"/>
    </location>
    <ligand>
        <name>GTP</name>
        <dbReference type="ChEBI" id="CHEBI:37565"/>
    </ligand>
</feature>
<dbReference type="InterPro" id="IPR016299">
    <property type="entry name" value="Riboflavin_synth_RibBA"/>
</dbReference>
<reference evidence="22 23" key="1">
    <citation type="submission" date="2017-02" db="EMBL/GenBank/DDBJ databases">
        <authorList>
            <person name="Peterson S.W."/>
        </authorList>
    </citation>
    <scope>NUCLEOTIDE SEQUENCE [LARGE SCALE GENOMIC DNA]</scope>
    <source>
        <strain evidence="22 23">DSM 21481</strain>
    </source>
</reference>
<feature type="domain" description="GTP cyclohydrolase II" evidence="21">
    <location>
        <begin position="217"/>
        <end position="389"/>
    </location>
</feature>
<dbReference type="PIRSF" id="PIRSF001259">
    <property type="entry name" value="RibA"/>
    <property type="match status" value="1"/>
</dbReference>
<feature type="region of interest" description="Disordered" evidence="20">
    <location>
        <begin position="410"/>
        <end position="451"/>
    </location>
</feature>
<dbReference type="InterPro" id="IPR017945">
    <property type="entry name" value="DHBP_synth_RibB-like_a/b_dom"/>
</dbReference>
<feature type="binding site" evidence="19">
    <location>
        <position position="38"/>
    </location>
    <ligand>
        <name>Mg(2+)</name>
        <dbReference type="ChEBI" id="CHEBI:18420"/>
        <label>2</label>
    </ligand>
</feature>
<feature type="binding site" evidence="19">
    <location>
        <begin position="150"/>
        <end position="154"/>
    </location>
    <ligand>
        <name>D-ribulose 5-phosphate</name>
        <dbReference type="ChEBI" id="CHEBI:58121"/>
    </ligand>
</feature>
<accession>A0A1T5L432</accession>
<dbReference type="SUPFAM" id="SSF142695">
    <property type="entry name" value="RibA-like"/>
    <property type="match status" value="1"/>
</dbReference>
<feature type="compositionally biased region" description="Low complexity" evidence="20">
    <location>
        <begin position="429"/>
        <end position="442"/>
    </location>
</feature>
<feature type="site" description="Essential for DHBP synthase activity" evidence="19">
    <location>
        <position position="174"/>
    </location>
</feature>
<evidence type="ECO:0000256" key="17">
    <source>
        <dbReference type="ARBA" id="ARBA00043932"/>
    </source>
</evidence>
<dbReference type="Pfam" id="PF00926">
    <property type="entry name" value="DHBP_synthase"/>
    <property type="match status" value="1"/>
</dbReference>
<evidence type="ECO:0000256" key="20">
    <source>
        <dbReference type="SAM" id="MobiDB-lite"/>
    </source>
</evidence>
<feature type="binding site" evidence="19">
    <location>
        <position position="373"/>
    </location>
    <ligand>
        <name>GTP</name>
        <dbReference type="ChEBI" id="CHEBI:37565"/>
    </ligand>
</feature>
<comment type="cofactor">
    <cofactor evidence="19">
        <name>Zn(2+)</name>
        <dbReference type="ChEBI" id="CHEBI:29105"/>
    </cofactor>
    <text evidence="19">Binds 1 zinc ion per subunit.</text>
</comment>
<dbReference type="FunFam" id="3.90.870.10:FF:000001">
    <property type="entry name" value="Riboflavin biosynthesis protein RibBA"/>
    <property type="match status" value="1"/>
</dbReference>
<evidence type="ECO:0000256" key="4">
    <source>
        <dbReference type="ARBA" id="ARBA00004853"/>
    </source>
</evidence>
<comment type="pathway">
    <text evidence="4 19">Cofactor biosynthesis; riboflavin biosynthesis; 5-amino-6-(D-ribitylamino)uracil from GTP: step 1/4.</text>
</comment>
<comment type="similarity">
    <text evidence="6 19">In the N-terminal section; belongs to the DHBP synthase family.</text>
</comment>
<dbReference type="GO" id="GO:0003935">
    <property type="term" value="F:GTP cyclohydrolase II activity"/>
    <property type="evidence" value="ECO:0007669"/>
    <property type="project" value="UniProtKB-UniRule"/>
</dbReference>
<dbReference type="UniPathway" id="UPA00275">
    <property type="reaction ID" value="UER00399"/>
</dbReference>
<keyword evidence="10 19" id="KW-0378">Hydrolase</keyword>
<dbReference type="EC" id="3.5.4.25" evidence="19"/>
<feature type="binding site" evidence="19">
    <location>
        <position position="333"/>
    </location>
    <ligand>
        <name>GTP</name>
        <dbReference type="ChEBI" id="CHEBI:37565"/>
    </ligand>
</feature>
<dbReference type="Proteomes" id="UP000189777">
    <property type="component" value="Unassembled WGS sequence"/>
</dbReference>
<dbReference type="NCBIfam" id="TIGR00505">
    <property type="entry name" value="ribA"/>
    <property type="match status" value="1"/>
</dbReference>
<name>A0A1T5L432_9MICO</name>
<evidence type="ECO:0000256" key="3">
    <source>
        <dbReference type="ARBA" id="ARBA00002284"/>
    </source>
</evidence>
<keyword evidence="23" id="KW-1185">Reference proteome</keyword>
<evidence type="ECO:0000313" key="22">
    <source>
        <dbReference type="EMBL" id="SKC70806.1"/>
    </source>
</evidence>
<keyword evidence="9 19" id="KW-0547">Nucleotide-binding</keyword>
<feature type="compositionally biased region" description="Basic and acidic residues" evidence="20">
    <location>
        <begin position="410"/>
        <end position="428"/>
    </location>
</feature>
<dbReference type="PANTHER" id="PTHR21327">
    <property type="entry name" value="GTP CYCLOHYDROLASE II-RELATED"/>
    <property type="match status" value="1"/>
</dbReference>
<evidence type="ECO:0000259" key="21">
    <source>
        <dbReference type="Pfam" id="PF00925"/>
    </source>
</evidence>
<evidence type="ECO:0000256" key="8">
    <source>
        <dbReference type="ARBA" id="ARBA00022723"/>
    </source>
</evidence>
<feature type="site" description="Essential for DHBP synthase activity" evidence="19">
    <location>
        <position position="136"/>
    </location>
</feature>
<dbReference type="HAMAP" id="MF_01283">
    <property type="entry name" value="RibBA"/>
    <property type="match status" value="1"/>
</dbReference>
<dbReference type="OrthoDB" id="9793111at2"/>
<organism evidence="22 23">
    <name type="scientific">Krasilnikoviella flava</name>
    <dbReference type="NCBI Taxonomy" id="526729"/>
    <lineage>
        <taxon>Bacteria</taxon>
        <taxon>Bacillati</taxon>
        <taxon>Actinomycetota</taxon>
        <taxon>Actinomycetes</taxon>
        <taxon>Micrococcales</taxon>
        <taxon>Promicromonosporaceae</taxon>
        <taxon>Krasilnikoviella</taxon>
    </lineage>
</organism>
<feature type="binding site" evidence="19">
    <location>
        <position position="285"/>
    </location>
    <ligand>
        <name>Zn(2+)</name>
        <dbReference type="ChEBI" id="CHEBI:29105"/>
        <note>catalytic</note>
    </ligand>
</feature>
<dbReference type="Gene3D" id="3.40.50.10990">
    <property type="entry name" value="GTP cyclohydrolase II"/>
    <property type="match status" value="1"/>
</dbReference>
<feature type="binding site" evidence="19">
    <location>
        <position position="38"/>
    </location>
    <ligand>
        <name>Mg(2+)</name>
        <dbReference type="ChEBI" id="CHEBI:18420"/>
        <label>1</label>
    </ligand>
</feature>
<dbReference type="GO" id="GO:0008686">
    <property type="term" value="F:3,4-dihydroxy-2-butanone-4-phosphate synthase activity"/>
    <property type="evidence" value="ECO:0007669"/>
    <property type="project" value="UniProtKB-UniRule"/>
</dbReference>
<dbReference type="FunFam" id="3.40.50.10990:FF:000001">
    <property type="entry name" value="Riboflavin biosynthesis protein RibBA"/>
    <property type="match status" value="1"/>
</dbReference>
<sequence>MSAAAGAATRGAPERVARAIADVAAGRPVVVADDADRENEGDLILAADAATPELMGFLVRHTSGLVCVGVAGDQLDRLGLPLMVEANQDAYRTAYTVTVDAAAGVTTGISGADRARTARLLAAPATAPGDLTRPGHVLPLRARPGGVLERRGHTEAAVDLARLAGRGAAGVLAELVHDDGTMMRLPALREFAAEHGLTLISVADLAAYRRTTEVLVERVAVTTLPTRQGELTAVAYRDIRTGDEHVALVAGGLDALADPGRGPVLTRVHSECLTGDAFGSLRCDCGPQLDESLRRVVEEGRGVVVYLRGHEGRGVGLAAKLAAYALQDDGRDTVDANLDQGLPADARDYTAAAHVLRDLGVPGVRLLTNNPAKVDGLTAGGADIVERLPLVLPTHPRTLGYLRTKRDRMGHDLPHLSDAMSRGDRPTDPDTGGTTMPDPLTTASISAGATR</sequence>
<evidence type="ECO:0000256" key="13">
    <source>
        <dbReference type="ARBA" id="ARBA00023134"/>
    </source>
</evidence>
<feature type="region of interest" description="DHBP synthase" evidence="19">
    <location>
        <begin position="1"/>
        <end position="211"/>
    </location>
</feature>
<comment type="pathway">
    <text evidence="5 19">Cofactor biosynthesis; riboflavin biosynthesis; 2-hydroxy-3-oxobutyl phosphate from D-ribulose 5-phosphate: step 1/1.</text>
</comment>
<comment type="function">
    <text evidence="3 19">Catalyzes the conversion of D-ribulose 5-phosphate to formate and 3,4-dihydroxy-2-butanone 4-phosphate.</text>
</comment>
<dbReference type="HAMAP" id="MF_00180">
    <property type="entry name" value="RibB"/>
    <property type="match status" value="1"/>
</dbReference>
<dbReference type="InterPro" id="IPR036144">
    <property type="entry name" value="RibA-like_sf"/>
</dbReference>
<comment type="catalytic activity">
    <reaction evidence="18 19">
        <text>GTP + 4 H2O = 2,5-diamino-6-hydroxy-4-(5-phosphoribosylamino)-pyrimidine + formate + 2 phosphate + 3 H(+)</text>
        <dbReference type="Rhea" id="RHEA:23704"/>
        <dbReference type="ChEBI" id="CHEBI:15377"/>
        <dbReference type="ChEBI" id="CHEBI:15378"/>
        <dbReference type="ChEBI" id="CHEBI:15740"/>
        <dbReference type="ChEBI" id="CHEBI:37565"/>
        <dbReference type="ChEBI" id="CHEBI:43474"/>
        <dbReference type="ChEBI" id="CHEBI:58614"/>
        <dbReference type="EC" id="3.5.4.25"/>
    </reaction>
</comment>
<feature type="binding site" evidence="19">
    <location>
        <begin position="311"/>
        <end position="313"/>
    </location>
    <ligand>
        <name>GTP</name>
        <dbReference type="ChEBI" id="CHEBI:37565"/>
    </ligand>
</feature>
<dbReference type="InterPro" id="IPR000926">
    <property type="entry name" value="RibA"/>
</dbReference>
<dbReference type="RefSeq" id="WP_079575128.1">
    <property type="nucleotide sequence ID" value="NZ_FUZQ01000005.1"/>
</dbReference>
<keyword evidence="15 19" id="KW-0456">Lyase</keyword>
<dbReference type="NCBIfam" id="NF006803">
    <property type="entry name" value="PRK09311.1"/>
    <property type="match status" value="1"/>
</dbReference>
<feature type="binding site" evidence="19">
    <location>
        <position position="283"/>
    </location>
    <ligand>
        <name>Zn(2+)</name>
        <dbReference type="ChEBI" id="CHEBI:29105"/>
        <note>catalytic</note>
    </ligand>
</feature>
<evidence type="ECO:0000256" key="16">
    <source>
        <dbReference type="ARBA" id="ARBA00023268"/>
    </source>
</evidence>
<keyword evidence="8 19" id="KW-0479">Metal-binding</keyword>
<dbReference type="GO" id="GO:0005525">
    <property type="term" value="F:GTP binding"/>
    <property type="evidence" value="ECO:0007669"/>
    <property type="project" value="UniProtKB-KW"/>
</dbReference>
<keyword evidence="11 19" id="KW-0862">Zinc</keyword>
<evidence type="ECO:0000313" key="23">
    <source>
        <dbReference type="Proteomes" id="UP000189777"/>
    </source>
</evidence>
<evidence type="ECO:0000256" key="15">
    <source>
        <dbReference type="ARBA" id="ARBA00023239"/>
    </source>
</evidence>
<keyword evidence="12 19" id="KW-0460">Magnesium</keyword>
<comment type="cofactor">
    <cofactor evidence="2">
        <name>Mn(2+)</name>
        <dbReference type="ChEBI" id="CHEBI:29035"/>
    </cofactor>
</comment>
<feature type="active site" description="Nucleophile; for GTP cyclohydrolase activity" evidence="19">
    <location>
        <position position="347"/>
    </location>
</feature>
<comment type="function">
    <text evidence="17 19">Catalyzes the conversion of GTP to 2,5-diamino-6-ribosylamino-4(3H)-pyrimidinone 5'-phosphate (DARP), formate and pyrophosphate.</text>
</comment>
<feature type="active site" description="Proton acceptor; for GTP cyclohydrolase activity" evidence="19">
    <location>
        <position position="345"/>
    </location>
</feature>
<dbReference type="HAMAP" id="MF_00179">
    <property type="entry name" value="RibA"/>
    <property type="match status" value="1"/>
</dbReference>
<feature type="binding site" evidence="19">
    <location>
        <position position="42"/>
    </location>
    <ligand>
        <name>D-ribulose 5-phosphate</name>
        <dbReference type="ChEBI" id="CHEBI:58121"/>
    </ligand>
</feature>
<comment type="similarity">
    <text evidence="19">In the C-terminal section; belongs to the GTP cyclohydrolase II family.</text>
</comment>
<dbReference type="AlphaFoldDB" id="A0A1T5L432"/>
<dbReference type="NCBIfam" id="NF001591">
    <property type="entry name" value="PRK00393.1"/>
    <property type="match status" value="1"/>
</dbReference>
<proteinExistence type="inferred from homology"/>
<dbReference type="InterPro" id="IPR000422">
    <property type="entry name" value="DHBP_synthase_RibB"/>
</dbReference>
<evidence type="ECO:0000256" key="19">
    <source>
        <dbReference type="HAMAP-Rule" id="MF_01283"/>
    </source>
</evidence>
<dbReference type="EC" id="4.1.99.12" evidence="19"/>